<dbReference type="Proteomes" id="UP000024376">
    <property type="component" value="Unassembled WGS sequence"/>
</dbReference>
<dbReference type="Gene3D" id="3.30.559.10">
    <property type="entry name" value="Chloramphenicol acetyltransferase-like domain"/>
    <property type="match status" value="2"/>
</dbReference>
<protein>
    <submittedName>
        <fullName evidence="2">Uncharacterized protein</fullName>
    </submittedName>
</protein>
<evidence type="ECO:0000313" key="2">
    <source>
        <dbReference type="EMBL" id="ETS03101.1"/>
    </source>
</evidence>
<dbReference type="KEGG" id="trr:M419DRAFT_98085"/>
<dbReference type="InterPro" id="IPR023213">
    <property type="entry name" value="CAT-like_dom_sf"/>
</dbReference>
<evidence type="ECO:0000313" key="3">
    <source>
        <dbReference type="Proteomes" id="UP000024376"/>
    </source>
</evidence>
<dbReference type="GO" id="GO:0016740">
    <property type="term" value="F:transferase activity"/>
    <property type="evidence" value="ECO:0007669"/>
    <property type="project" value="UniProtKB-KW"/>
</dbReference>
<dbReference type="PANTHER" id="PTHR31896">
    <property type="entry name" value="FAMILY REGULATORY PROTEIN, PUTATIVE (AFU_ORTHOLOGUE AFUA_3G14730)-RELATED"/>
    <property type="match status" value="1"/>
</dbReference>
<keyword evidence="1" id="KW-0808">Transferase</keyword>
<name>A0A024SEZ7_HYPJR</name>
<reference evidence="3" key="1">
    <citation type="journal article" date="2013" name="Ind. Biotechnol.">
        <title>Comparative genomics analysis of Trichoderma reesei strains.</title>
        <authorList>
            <person name="Koike H."/>
            <person name="Aerts A."/>
            <person name="LaButti K."/>
            <person name="Grigoriev I.V."/>
            <person name="Baker S.E."/>
        </authorList>
    </citation>
    <scope>NUCLEOTIDE SEQUENCE [LARGE SCALE GENOMIC DNA]</scope>
    <source>
        <strain evidence="3">ATCC 56765 / BCRC 32924 / NRRL 11460 / Rut C-30</strain>
    </source>
</reference>
<dbReference type="EMBL" id="KI911144">
    <property type="protein sequence ID" value="ETS03101.1"/>
    <property type="molecule type" value="Genomic_DNA"/>
</dbReference>
<dbReference type="Pfam" id="PF02458">
    <property type="entry name" value="Transferase"/>
    <property type="match status" value="1"/>
</dbReference>
<dbReference type="HOGENOM" id="CLU_026450_2_1_1"/>
<proteinExistence type="predicted"/>
<dbReference type="OrthoDB" id="671439at2759"/>
<gene>
    <name evidence="2" type="ORF">M419DRAFT_98085</name>
</gene>
<dbReference type="PANTHER" id="PTHR31896:SF13">
    <property type="entry name" value="TRICHOTHECENE 3-O-ACETYLTRANSFERASE"/>
    <property type="match status" value="1"/>
</dbReference>
<dbReference type="InterPro" id="IPR051283">
    <property type="entry name" value="Sec_Metabolite_Acyltrans"/>
</dbReference>
<dbReference type="AlphaFoldDB" id="A0A024SEZ7"/>
<accession>A0A024SEZ7</accession>
<evidence type="ECO:0000256" key="1">
    <source>
        <dbReference type="ARBA" id="ARBA00022679"/>
    </source>
</evidence>
<organism evidence="2 3">
    <name type="scientific">Hypocrea jecorina (strain ATCC 56765 / BCRC 32924 / NRRL 11460 / Rut C-30)</name>
    <name type="common">Trichoderma reesei</name>
    <dbReference type="NCBI Taxonomy" id="1344414"/>
    <lineage>
        <taxon>Eukaryota</taxon>
        <taxon>Fungi</taxon>
        <taxon>Dikarya</taxon>
        <taxon>Ascomycota</taxon>
        <taxon>Pezizomycotina</taxon>
        <taxon>Sordariomycetes</taxon>
        <taxon>Hypocreomycetidae</taxon>
        <taxon>Hypocreales</taxon>
        <taxon>Hypocreaceae</taxon>
        <taxon>Trichoderma</taxon>
    </lineage>
</organism>
<sequence length="489" mass="55331">MAPKQEVFHLHPHGWENDPASGEKFQLSTLDYLTAMSYNNYCLFFKMDDAMKPRAVETMKEGLERTLAQARHLCCTIEKKESGSGYEYVKTKDSTVRLFVQYLDAPEDADKYPSLEDIEKANFSAVALGDLKLWSVEPMTYGEKPEAHPDNHPVVAAFKMNFVRGGLVLILHHHHYAADVMGWAGYTRQLAENCFAAFNKTEFPSWDPKNLDLSLLCKPEPPEDQKIDGPPAPERHPDHVQGVCLLFHLPKSKAAELKKLAQPEEGQPWISTYDAFVAYIWRSITRIRAPVFNPDPDSKLFLCEAVDMRRRFTNPSVPPRIRGNVMFAALSTTAPVEAPTAAQIMSEWPLSKLAQYIRALTNSVTQESLDKTLEMVATIKDKTSLNIRIDSLPPLSVLFTDHRDAIMSTSDFGFGRPITYRHLTDRVTEGVILIYPPRSSDPASDEGPEFSFFYEKRLAQDLIEDKEFSKYFEYRGVDAEDATAPALLN</sequence>